<feature type="transmembrane region" description="Helical" evidence="1">
    <location>
        <begin position="81"/>
        <end position="98"/>
    </location>
</feature>
<gene>
    <name evidence="2" type="ORF">C273_02613</name>
</gene>
<dbReference type="PATRIC" id="fig|1229783.3.peg.530"/>
<organism evidence="2 3">
    <name type="scientific">Staphylococcus massiliensis S46</name>
    <dbReference type="NCBI Taxonomy" id="1229783"/>
    <lineage>
        <taxon>Bacteria</taxon>
        <taxon>Bacillati</taxon>
        <taxon>Bacillota</taxon>
        <taxon>Bacilli</taxon>
        <taxon>Bacillales</taxon>
        <taxon>Staphylococcaceae</taxon>
        <taxon>Staphylococcus</taxon>
    </lineage>
</organism>
<dbReference type="AlphaFoldDB" id="K9B8M2"/>
<dbReference type="RefSeq" id="WP_009382370.1">
    <property type="nucleotide sequence ID" value="NZ_AMSQ01000003.1"/>
</dbReference>
<dbReference type="NCBIfam" id="NF033912">
    <property type="entry name" value="msc"/>
    <property type="match status" value="1"/>
</dbReference>
<dbReference type="EMBL" id="AMSQ01000003">
    <property type="protein sequence ID" value="EKU50125.1"/>
    <property type="molecule type" value="Genomic_DNA"/>
</dbReference>
<feature type="transmembrane region" description="Helical" evidence="1">
    <location>
        <begin position="206"/>
        <end position="225"/>
    </location>
</feature>
<evidence type="ECO:0000256" key="1">
    <source>
        <dbReference type="SAM" id="Phobius"/>
    </source>
</evidence>
<keyword evidence="3" id="KW-1185">Reference proteome</keyword>
<feature type="transmembrane region" description="Helical" evidence="1">
    <location>
        <begin position="246"/>
        <end position="263"/>
    </location>
</feature>
<dbReference type="PANTHER" id="PTHR30221:SF1">
    <property type="entry name" value="SMALL-CONDUCTANCE MECHANOSENSITIVE CHANNEL"/>
    <property type="match status" value="1"/>
</dbReference>
<dbReference type="InterPro" id="IPR045275">
    <property type="entry name" value="MscS_archaea/bacteria_type"/>
</dbReference>
<dbReference type="InterPro" id="IPR008910">
    <property type="entry name" value="MSC_TM_helix"/>
</dbReference>
<feature type="transmembrane region" description="Helical" evidence="1">
    <location>
        <begin position="118"/>
        <end position="138"/>
    </location>
</feature>
<keyword evidence="1" id="KW-0812">Transmembrane</keyword>
<feature type="transmembrane region" description="Helical" evidence="1">
    <location>
        <begin position="174"/>
        <end position="194"/>
    </location>
</feature>
<dbReference type="GO" id="GO:0008381">
    <property type="term" value="F:mechanosensitive monoatomic ion channel activity"/>
    <property type="evidence" value="ECO:0007669"/>
    <property type="project" value="InterPro"/>
</dbReference>
<keyword evidence="1" id="KW-0472">Membrane</keyword>
<feature type="transmembrane region" description="Helical" evidence="1">
    <location>
        <begin position="269"/>
        <end position="291"/>
    </location>
</feature>
<proteinExistence type="predicted"/>
<dbReference type="STRING" id="1229783.C273_02613"/>
<keyword evidence="1" id="KW-1133">Transmembrane helix</keyword>
<dbReference type="Proteomes" id="UP000009885">
    <property type="component" value="Unassembled WGS sequence"/>
</dbReference>
<comment type="caution">
    <text evidence="2">The sequence shown here is derived from an EMBL/GenBank/DDBJ whole genome shotgun (WGS) entry which is preliminary data.</text>
</comment>
<dbReference type="eggNOG" id="COG0668">
    <property type="taxonomic scope" value="Bacteria"/>
</dbReference>
<dbReference type="OrthoDB" id="1411407at2"/>
<sequence>MENIKDQFMGILKTIIDFIPNIISALVLLLVAWIVATIVKTIIVKGLKAIGLDKKLREKGLTDPDKKKDESKGLIKTLGKLAYFLVFLLFLPAVFDALEMKSVSKPINGMMGTIFDFLPKIIVAVVILAIGMFIAKVLGTLIKNLLNSINASKYNHYLNFGKNDRDGLDIPETAGWIVTALIGLFFVVQAINTVNLSVLNKIGTAIIGYLPLLLSGAIILALGFIGGNMLSKVVKKSTGNNMVGEAVKYIVVIVAVFMTLDQLDLAASIVNGAFLLILGAVAVAFAISFGIGGKEFAKRQLDKFENKANDDNFRK</sequence>
<name>K9B8M2_9STAP</name>
<evidence type="ECO:0000313" key="2">
    <source>
        <dbReference type="EMBL" id="EKU50125.1"/>
    </source>
</evidence>
<feature type="transmembrane region" description="Helical" evidence="1">
    <location>
        <begin position="18"/>
        <end position="39"/>
    </location>
</feature>
<evidence type="ECO:0000313" key="3">
    <source>
        <dbReference type="Proteomes" id="UP000009885"/>
    </source>
</evidence>
<dbReference type="PANTHER" id="PTHR30221">
    <property type="entry name" value="SMALL-CONDUCTANCE MECHANOSENSITIVE CHANNEL"/>
    <property type="match status" value="1"/>
</dbReference>
<accession>K9B8M2</accession>
<reference evidence="2 3" key="1">
    <citation type="journal article" date="2013" name="Genome Announc.">
        <title>Genome Sequence of Staphylococcus massiliensis Strain S46, Isolated from the Surface of Healthy Human Skin.</title>
        <authorList>
            <person name="Srivastav R."/>
            <person name="Singh A."/>
            <person name="Jangir P.K."/>
            <person name="Kumari C."/>
            <person name="Muduli S."/>
            <person name="Sharma R."/>
        </authorList>
    </citation>
    <scope>NUCLEOTIDE SEQUENCE [LARGE SCALE GENOMIC DNA]</scope>
    <source>
        <strain evidence="2 3">S46</strain>
    </source>
</reference>
<protein>
    <submittedName>
        <fullName evidence="2">Putative integral inner membrane protein</fullName>
    </submittedName>
</protein>
<dbReference type="Pfam" id="PF05552">
    <property type="entry name" value="MS_channel_1st_1"/>
    <property type="match status" value="3"/>
</dbReference>